<feature type="region of interest" description="Disordered" evidence="1">
    <location>
        <begin position="463"/>
        <end position="482"/>
    </location>
</feature>
<reference evidence="3 4" key="1">
    <citation type="submission" date="2020-05" db="EMBL/GenBank/DDBJ databases">
        <title>Genomic Encyclopedia of Type Strains, Phase IV (KMG-V): Genome sequencing to study the core and pangenomes of soil and plant-associated prokaryotes.</title>
        <authorList>
            <person name="Whitman W."/>
        </authorList>
    </citation>
    <scope>NUCLEOTIDE SEQUENCE [LARGE SCALE GENOMIC DNA]</scope>
    <source>
        <strain evidence="3 4">C29</strain>
    </source>
</reference>
<feature type="signal peptide" evidence="2">
    <location>
        <begin position="1"/>
        <end position="33"/>
    </location>
</feature>
<accession>A0ABX2G2N8</accession>
<feature type="chain" id="PRO_5045342966" evidence="2">
    <location>
        <begin position="34"/>
        <end position="482"/>
    </location>
</feature>
<evidence type="ECO:0000256" key="2">
    <source>
        <dbReference type="SAM" id="SignalP"/>
    </source>
</evidence>
<dbReference type="EMBL" id="JABSNM010000009">
    <property type="protein sequence ID" value="NRT56563.1"/>
    <property type="molecule type" value="Genomic_DNA"/>
</dbReference>
<comment type="caution">
    <text evidence="3">The sequence shown here is derived from an EMBL/GenBank/DDBJ whole genome shotgun (WGS) entry which is preliminary data.</text>
</comment>
<keyword evidence="2" id="KW-0732">Signal</keyword>
<name>A0ABX2G2N8_9BURK</name>
<keyword evidence="3" id="KW-0378">Hydrolase</keyword>
<dbReference type="Gene3D" id="3.40.50.1820">
    <property type="entry name" value="alpha/beta hydrolase"/>
    <property type="match status" value="1"/>
</dbReference>
<keyword evidence="4" id="KW-1185">Reference proteome</keyword>
<sequence length="482" mass="52197">MNDLAPTPFRPARAALAAAAAAALLCGPQAASAARPELPAPPAERPCPSGLPEGVRCLSGRDHLGAWYWIAVPKDWSGVLVVHAHGGPSLGEPTLARVTGDLQRWKVMLQAGHAWAGTSYRQGGFEVLAAGEDVDRLRRIAVEALGTPRRTVLHGQSWGASVAARMAERYITPDIRPGQTAPGPQPYDGVLLSSGVLAGATRAYDVRVDLRAVYQAVCNNHPRPDEPVYPLWMGMPPESTLTRLDVAQRVDDCTGVQRPRAERSAEQQKRLDTLTRVLRLPESALIGHLQWATWHFRELTVRRLGARNPFTNEGVRYSGSDDDEALNRRVPRLRADLAARAELGRDGDPSGRLLLPTLALHGIDDPVAFVEMESRFRDTVTEAGAAERLAQAYTRDGEHEYLSDAAYVSAVDALLDWAGGGARPDGTALEQRCRALPAAWNPAQGCRFAASYQPAALETRVPMRGPQSPLEFPPPAAGIRRP</sequence>
<dbReference type="RefSeq" id="WP_173805579.1">
    <property type="nucleotide sequence ID" value="NZ_JABSNM010000009.1"/>
</dbReference>
<organism evidence="3 4">
    <name type="scientific">Sphaerotilus uruguayifluvii</name>
    <dbReference type="NCBI Taxonomy" id="2735897"/>
    <lineage>
        <taxon>Bacteria</taxon>
        <taxon>Pseudomonadati</taxon>
        <taxon>Pseudomonadota</taxon>
        <taxon>Betaproteobacteria</taxon>
        <taxon>Burkholderiales</taxon>
        <taxon>Sphaerotilaceae</taxon>
        <taxon>Sphaerotilus</taxon>
    </lineage>
</organism>
<dbReference type="GO" id="GO:0016787">
    <property type="term" value="F:hydrolase activity"/>
    <property type="evidence" value="ECO:0007669"/>
    <property type="project" value="UniProtKB-KW"/>
</dbReference>
<dbReference type="Proteomes" id="UP001516061">
    <property type="component" value="Unassembled WGS sequence"/>
</dbReference>
<dbReference type="SUPFAM" id="SSF53474">
    <property type="entry name" value="alpha/beta-Hydrolases"/>
    <property type="match status" value="1"/>
</dbReference>
<evidence type="ECO:0000313" key="3">
    <source>
        <dbReference type="EMBL" id="NRT56563.1"/>
    </source>
</evidence>
<evidence type="ECO:0000256" key="1">
    <source>
        <dbReference type="SAM" id="MobiDB-lite"/>
    </source>
</evidence>
<dbReference type="InterPro" id="IPR029058">
    <property type="entry name" value="AB_hydrolase_fold"/>
</dbReference>
<proteinExistence type="predicted"/>
<protein>
    <submittedName>
        <fullName evidence="3">Alpha-beta hydrolase superfamily lysophospholipase</fullName>
    </submittedName>
</protein>
<gene>
    <name evidence="3" type="ORF">HNQ01_002306</name>
</gene>
<evidence type="ECO:0000313" key="4">
    <source>
        <dbReference type="Proteomes" id="UP001516061"/>
    </source>
</evidence>